<evidence type="ECO:0000256" key="3">
    <source>
        <dbReference type="ARBA" id="ARBA00012438"/>
    </source>
</evidence>
<dbReference type="GO" id="GO:0000155">
    <property type="term" value="F:phosphorelay sensor kinase activity"/>
    <property type="evidence" value="ECO:0007669"/>
    <property type="project" value="InterPro"/>
</dbReference>
<gene>
    <name evidence="13" type="primary">regB</name>
    <name evidence="13" type="ORF">Pla52o_08930</name>
</gene>
<evidence type="ECO:0000256" key="10">
    <source>
        <dbReference type="SAM" id="MobiDB-lite"/>
    </source>
</evidence>
<keyword evidence="7 13" id="KW-0418">Kinase</keyword>
<dbReference type="Proteomes" id="UP000316304">
    <property type="component" value="Unassembled WGS sequence"/>
</dbReference>
<evidence type="ECO:0000256" key="5">
    <source>
        <dbReference type="ARBA" id="ARBA00022679"/>
    </source>
</evidence>
<evidence type="ECO:0000256" key="9">
    <source>
        <dbReference type="ARBA" id="ARBA00023136"/>
    </source>
</evidence>
<feature type="transmembrane region" description="Helical" evidence="11">
    <location>
        <begin position="161"/>
        <end position="180"/>
    </location>
</feature>
<evidence type="ECO:0000313" key="14">
    <source>
        <dbReference type="Proteomes" id="UP000316304"/>
    </source>
</evidence>
<dbReference type="InterPro" id="IPR036890">
    <property type="entry name" value="HATPase_C_sf"/>
</dbReference>
<keyword evidence="5 13" id="KW-0808">Transferase</keyword>
<dbReference type="InterPro" id="IPR004358">
    <property type="entry name" value="Sig_transdc_His_kin-like_C"/>
</dbReference>
<comment type="catalytic activity">
    <reaction evidence="1">
        <text>ATP + protein L-histidine = ADP + protein N-phospho-L-histidine.</text>
        <dbReference type="EC" id="2.7.13.3"/>
    </reaction>
</comment>
<name>A0A5C6CVP1_9BACT</name>
<feature type="transmembrane region" description="Helical" evidence="11">
    <location>
        <begin position="192"/>
        <end position="214"/>
    </location>
</feature>
<dbReference type="InterPro" id="IPR050428">
    <property type="entry name" value="TCS_sensor_his_kinase"/>
</dbReference>
<dbReference type="InterPro" id="IPR036097">
    <property type="entry name" value="HisK_dim/P_sf"/>
</dbReference>
<dbReference type="GO" id="GO:0005886">
    <property type="term" value="C:plasma membrane"/>
    <property type="evidence" value="ECO:0007669"/>
    <property type="project" value="TreeGrafter"/>
</dbReference>
<dbReference type="EMBL" id="SJPT01000001">
    <property type="protein sequence ID" value="TWU27036.1"/>
    <property type="molecule type" value="Genomic_DNA"/>
</dbReference>
<dbReference type="SMART" id="SM00387">
    <property type="entry name" value="HATPase_c"/>
    <property type="match status" value="1"/>
</dbReference>
<organism evidence="13 14">
    <name type="scientific">Novipirellula galeiformis</name>
    <dbReference type="NCBI Taxonomy" id="2528004"/>
    <lineage>
        <taxon>Bacteria</taxon>
        <taxon>Pseudomonadati</taxon>
        <taxon>Planctomycetota</taxon>
        <taxon>Planctomycetia</taxon>
        <taxon>Pirellulales</taxon>
        <taxon>Pirellulaceae</taxon>
        <taxon>Novipirellula</taxon>
    </lineage>
</organism>
<keyword evidence="8 11" id="KW-1133">Transmembrane helix</keyword>
<evidence type="ECO:0000256" key="4">
    <source>
        <dbReference type="ARBA" id="ARBA00022553"/>
    </source>
</evidence>
<dbReference type="PANTHER" id="PTHR45436">
    <property type="entry name" value="SENSOR HISTIDINE KINASE YKOH"/>
    <property type="match status" value="1"/>
</dbReference>
<sequence length="488" mass="53051">MPTPREPIPIPLIAPARRGSFTWLLHLRWMAVAGQLITILAAVFLADVELLFTPLLILIAITAITNLVCVIWLRYTQTGKSTLVGVTEPAVGSARPTAERVSEADDPSLLQSVALALMLLDLVTLTLMLYFSGGADNPFSFFYFVNLAVGGVMIRPRPAWSMTAFAIVGYMILLGFNVPVEGITIRQPGSGFNLHTGGLLFAFSTCATVVTYYVTRTAGELQNRERELRRAQAAQAASHRLEGLTTLAAGAAHELATPLSTIDVIVRELSRHLEGCEKPPSVDTDLKLIDGQLEMCRQILARMRSAAGDAMADRWDQTTVGDLIDATLEGIRDPHRVDVDDGSDRVENQELWVPREAVAQAIRNLIHNGLDASGSEGRVRVKATLVDQQLQLLVHDSGQGMTDDVLKRAGDPFFTTKEPGRGIGLGLFLTRNVISQLGGKLTFQSSPEQGTRAIVRLPLEQDDIRPLAKTPPESSLLYPSGETNDLTS</sequence>
<keyword evidence="6 11" id="KW-0812">Transmembrane</keyword>
<keyword evidence="4" id="KW-0597">Phosphoprotein</keyword>
<dbReference type="PANTHER" id="PTHR45436:SF5">
    <property type="entry name" value="SENSOR HISTIDINE KINASE TRCS"/>
    <property type="match status" value="1"/>
</dbReference>
<dbReference type="Gene3D" id="1.10.287.130">
    <property type="match status" value="1"/>
</dbReference>
<evidence type="ECO:0000256" key="2">
    <source>
        <dbReference type="ARBA" id="ARBA00004370"/>
    </source>
</evidence>
<comment type="subcellular location">
    <subcellularLocation>
        <location evidence="2">Membrane</location>
    </subcellularLocation>
</comment>
<dbReference type="Gene3D" id="3.30.565.10">
    <property type="entry name" value="Histidine kinase-like ATPase, C-terminal domain"/>
    <property type="match status" value="1"/>
</dbReference>
<accession>A0A5C6CVP1</accession>
<dbReference type="InterPro" id="IPR005467">
    <property type="entry name" value="His_kinase_dom"/>
</dbReference>
<proteinExistence type="predicted"/>
<feature type="domain" description="Histidine kinase" evidence="12">
    <location>
        <begin position="250"/>
        <end position="461"/>
    </location>
</feature>
<dbReference type="SUPFAM" id="SSF47384">
    <property type="entry name" value="Homodimeric domain of signal transducing histidine kinase"/>
    <property type="match status" value="1"/>
</dbReference>
<feature type="transmembrane region" description="Helical" evidence="11">
    <location>
        <begin position="51"/>
        <end position="73"/>
    </location>
</feature>
<dbReference type="AlphaFoldDB" id="A0A5C6CVP1"/>
<evidence type="ECO:0000256" key="8">
    <source>
        <dbReference type="ARBA" id="ARBA00022989"/>
    </source>
</evidence>
<reference evidence="13 14" key="1">
    <citation type="submission" date="2019-02" db="EMBL/GenBank/DDBJ databases">
        <title>Deep-cultivation of Planctomycetes and their phenomic and genomic characterization uncovers novel biology.</title>
        <authorList>
            <person name="Wiegand S."/>
            <person name="Jogler M."/>
            <person name="Boedeker C."/>
            <person name="Pinto D."/>
            <person name="Vollmers J."/>
            <person name="Rivas-Marin E."/>
            <person name="Kohn T."/>
            <person name="Peeters S.H."/>
            <person name="Heuer A."/>
            <person name="Rast P."/>
            <person name="Oberbeckmann S."/>
            <person name="Bunk B."/>
            <person name="Jeske O."/>
            <person name="Meyerdierks A."/>
            <person name="Storesund J.E."/>
            <person name="Kallscheuer N."/>
            <person name="Luecker S."/>
            <person name="Lage O.M."/>
            <person name="Pohl T."/>
            <person name="Merkel B.J."/>
            <person name="Hornburger P."/>
            <person name="Mueller R.-W."/>
            <person name="Bruemmer F."/>
            <person name="Labrenz M."/>
            <person name="Spormann A.M."/>
            <person name="Op Den Camp H."/>
            <person name="Overmann J."/>
            <person name="Amann R."/>
            <person name="Jetten M.S.M."/>
            <person name="Mascher T."/>
            <person name="Medema M.H."/>
            <person name="Devos D.P."/>
            <person name="Kaster A.-K."/>
            <person name="Ovreas L."/>
            <person name="Rohde M."/>
            <person name="Galperin M.Y."/>
            <person name="Jogler C."/>
        </authorList>
    </citation>
    <scope>NUCLEOTIDE SEQUENCE [LARGE SCALE GENOMIC DNA]</scope>
    <source>
        <strain evidence="13 14">Pla52o</strain>
    </source>
</reference>
<evidence type="ECO:0000256" key="6">
    <source>
        <dbReference type="ARBA" id="ARBA00022692"/>
    </source>
</evidence>
<comment type="caution">
    <text evidence="13">The sequence shown here is derived from an EMBL/GenBank/DDBJ whole genome shotgun (WGS) entry which is preliminary data.</text>
</comment>
<evidence type="ECO:0000256" key="1">
    <source>
        <dbReference type="ARBA" id="ARBA00000085"/>
    </source>
</evidence>
<feature type="transmembrane region" description="Helical" evidence="11">
    <location>
        <begin position="109"/>
        <end position="131"/>
    </location>
</feature>
<keyword evidence="14" id="KW-1185">Reference proteome</keyword>
<evidence type="ECO:0000256" key="11">
    <source>
        <dbReference type="SAM" id="Phobius"/>
    </source>
</evidence>
<dbReference type="PRINTS" id="PR00344">
    <property type="entry name" value="BCTRLSENSOR"/>
</dbReference>
<keyword evidence="9 11" id="KW-0472">Membrane</keyword>
<evidence type="ECO:0000313" key="13">
    <source>
        <dbReference type="EMBL" id="TWU27036.1"/>
    </source>
</evidence>
<dbReference type="PROSITE" id="PS50109">
    <property type="entry name" value="HIS_KIN"/>
    <property type="match status" value="1"/>
</dbReference>
<feature type="region of interest" description="Disordered" evidence="10">
    <location>
        <begin position="464"/>
        <end position="488"/>
    </location>
</feature>
<protein>
    <recommendedName>
        <fullName evidence="3">histidine kinase</fullName>
        <ecNumber evidence="3">2.7.13.3</ecNumber>
    </recommendedName>
</protein>
<dbReference type="Pfam" id="PF02518">
    <property type="entry name" value="HATPase_c"/>
    <property type="match status" value="1"/>
</dbReference>
<feature type="transmembrane region" description="Helical" evidence="11">
    <location>
        <begin position="21"/>
        <end position="45"/>
    </location>
</feature>
<dbReference type="InterPro" id="IPR003594">
    <property type="entry name" value="HATPase_dom"/>
</dbReference>
<evidence type="ECO:0000259" key="12">
    <source>
        <dbReference type="PROSITE" id="PS50109"/>
    </source>
</evidence>
<evidence type="ECO:0000256" key="7">
    <source>
        <dbReference type="ARBA" id="ARBA00022777"/>
    </source>
</evidence>
<dbReference type="RefSeq" id="WP_231612071.1">
    <property type="nucleotide sequence ID" value="NZ_SJPT01000001.1"/>
</dbReference>
<dbReference type="EC" id="2.7.13.3" evidence="3"/>
<dbReference type="SUPFAM" id="SSF55874">
    <property type="entry name" value="ATPase domain of HSP90 chaperone/DNA topoisomerase II/histidine kinase"/>
    <property type="match status" value="1"/>
</dbReference>